<dbReference type="Proteomes" id="UP001219518">
    <property type="component" value="Unassembled WGS sequence"/>
</dbReference>
<comment type="caution">
    <text evidence="2">The sequence shown here is derived from an EMBL/GenBank/DDBJ whole genome shotgun (WGS) entry which is preliminary data.</text>
</comment>
<dbReference type="Pfam" id="PF12762">
    <property type="entry name" value="DDE_Tnp_IS1595"/>
    <property type="match status" value="1"/>
</dbReference>
<feature type="domain" description="ISXO2-like transposase" evidence="1">
    <location>
        <begin position="137"/>
        <end position="281"/>
    </location>
</feature>
<dbReference type="InterPro" id="IPR024445">
    <property type="entry name" value="Tnp_ISXO2-like"/>
</dbReference>
<reference evidence="2" key="1">
    <citation type="submission" date="2021-07" db="EMBL/GenBank/DDBJ databases">
        <authorList>
            <person name="Catto M.A."/>
            <person name="Jacobson A."/>
            <person name="Kennedy G."/>
            <person name="Labadie P."/>
            <person name="Hunt B.G."/>
            <person name="Srinivasan R."/>
        </authorList>
    </citation>
    <scope>NUCLEOTIDE SEQUENCE</scope>
    <source>
        <strain evidence="2">PL_HMW_Pooled</strain>
        <tissue evidence="2">Head</tissue>
    </source>
</reference>
<dbReference type="PANTHER" id="PTHR47163">
    <property type="entry name" value="DDE_TNP_IS1595 DOMAIN-CONTAINING PROTEIN"/>
    <property type="match status" value="1"/>
</dbReference>
<protein>
    <submittedName>
        <fullName evidence="2">Transposase-like protein</fullName>
    </submittedName>
</protein>
<dbReference type="InterPro" id="IPR053164">
    <property type="entry name" value="IS1016-like_transposase"/>
</dbReference>
<dbReference type="SMART" id="SM01126">
    <property type="entry name" value="DDE_Tnp_IS1595"/>
    <property type="match status" value="1"/>
</dbReference>
<accession>A0AAE1GUW2</accession>
<sequence>MSEVKMRISECQNLKDIYAFFRQDEKDVVQSLQEEGMLLPLRRCPKKTSRTAQILDRNTDFKGHYAAYCKKCKKFSSLCKDTFFEGTHQSFEDIFVALWTWICHVSQHDAASLTGISRNALNQDIASWKILNTPHRTLGGEGVVVQIDESVITKRKCNRGKGVRKSIPEKWVLGLYDTDKKTGVVLYVVKRDRATLAPLIRQYCKEGSILWTDGWAAYKGLDKFGFKHHVVNHSKEFKSADGSFSNWVEGYWSTLKQYCRHTNVLKSKLLAEHIDEFAMYHQYYCGSLPYRFRCAIDHIKERYPVV</sequence>
<evidence type="ECO:0000259" key="1">
    <source>
        <dbReference type="SMART" id="SM01126"/>
    </source>
</evidence>
<evidence type="ECO:0000313" key="2">
    <source>
        <dbReference type="EMBL" id="KAK3909791.1"/>
    </source>
</evidence>
<dbReference type="EMBL" id="JAHWGI010000122">
    <property type="protein sequence ID" value="KAK3909791.1"/>
    <property type="molecule type" value="Genomic_DNA"/>
</dbReference>
<reference evidence="2" key="2">
    <citation type="journal article" date="2023" name="BMC Genomics">
        <title>Pest status, molecular evolution, and epigenetic factors derived from the genome assembly of Frankliniella fusca, a thysanopteran phytovirus vector.</title>
        <authorList>
            <person name="Catto M.A."/>
            <person name="Labadie P.E."/>
            <person name="Jacobson A.L."/>
            <person name="Kennedy G.G."/>
            <person name="Srinivasan R."/>
            <person name="Hunt B.G."/>
        </authorList>
    </citation>
    <scope>NUCLEOTIDE SEQUENCE</scope>
    <source>
        <strain evidence="2">PL_HMW_Pooled</strain>
    </source>
</reference>
<dbReference type="NCBIfam" id="NF033547">
    <property type="entry name" value="transpos_IS1595"/>
    <property type="match status" value="1"/>
</dbReference>
<proteinExistence type="predicted"/>
<name>A0AAE1GUW2_9NEOP</name>
<evidence type="ECO:0000313" key="3">
    <source>
        <dbReference type="Proteomes" id="UP001219518"/>
    </source>
</evidence>
<gene>
    <name evidence="2" type="ORF">KUF71_019800</name>
</gene>
<dbReference type="PANTHER" id="PTHR47163:SF2">
    <property type="entry name" value="SI:DKEY-17M8.2"/>
    <property type="match status" value="1"/>
</dbReference>
<dbReference type="AlphaFoldDB" id="A0AAE1GUW2"/>
<keyword evidence="3" id="KW-1185">Reference proteome</keyword>
<organism evidence="2 3">
    <name type="scientific">Frankliniella fusca</name>
    <dbReference type="NCBI Taxonomy" id="407009"/>
    <lineage>
        <taxon>Eukaryota</taxon>
        <taxon>Metazoa</taxon>
        <taxon>Ecdysozoa</taxon>
        <taxon>Arthropoda</taxon>
        <taxon>Hexapoda</taxon>
        <taxon>Insecta</taxon>
        <taxon>Pterygota</taxon>
        <taxon>Neoptera</taxon>
        <taxon>Paraneoptera</taxon>
        <taxon>Thysanoptera</taxon>
        <taxon>Terebrantia</taxon>
        <taxon>Thripoidea</taxon>
        <taxon>Thripidae</taxon>
        <taxon>Frankliniella</taxon>
    </lineage>
</organism>